<dbReference type="InterPro" id="IPR001789">
    <property type="entry name" value="Sig_transdc_resp-reg_receiver"/>
</dbReference>
<dbReference type="OrthoDB" id="220475at2"/>
<evidence type="ECO:0000256" key="2">
    <source>
        <dbReference type="PROSITE-ProRule" id="PRU00169"/>
    </source>
</evidence>
<dbReference type="Gene3D" id="3.40.50.2300">
    <property type="match status" value="1"/>
</dbReference>
<dbReference type="PANTHER" id="PTHR44591">
    <property type="entry name" value="STRESS RESPONSE REGULATOR PROTEIN 1"/>
    <property type="match status" value="1"/>
</dbReference>
<sequence>MQQLGKNYELRGVHRIFQSSSFHLHIANLWLGMSNSRRTVLVADSDPSTRERTFLAFQQAGYKCVLAEDGHQAVARLKEGSFDLLVTDVVLPKLHGHALIVETLSQYPQPRIIALSDLVDARIVRDLLSRGIDDYMHKSVPVELLVTKAQSLFDLGTWRAGQMAATDDPEPQLTTYDRLELIEQQLQLLSDYFADRVADLFEQEYSVPEIPPGLMKYIDRLKDEETAQKEAGISSEANTRGAHRVDIKVVATAFQVDENYEAVDFPVNVVLSDISASGVRLLHTRAIPATDLVVAWSSITMPHYIFRIPLCVTRCRPSGRFYDIGGQFDIPQELEADMKAIAGMHGTATN</sequence>
<evidence type="ECO:0000256" key="1">
    <source>
        <dbReference type="ARBA" id="ARBA00022553"/>
    </source>
</evidence>
<evidence type="ECO:0000313" key="4">
    <source>
        <dbReference type="EMBL" id="QDU55517.1"/>
    </source>
</evidence>
<dbReference type="Proteomes" id="UP000315750">
    <property type="component" value="Chromosome"/>
</dbReference>
<feature type="domain" description="Response regulatory" evidence="3">
    <location>
        <begin position="39"/>
        <end position="153"/>
    </location>
</feature>
<keyword evidence="1 2" id="KW-0597">Phosphoprotein</keyword>
<reference evidence="4 5" key="1">
    <citation type="submission" date="2019-02" db="EMBL/GenBank/DDBJ databases">
        <title>Deep-cultivation of Planctomycetes and their phenomic and genomic characterization uncovers novel biology.</title>
        <authorList>
            <person name="Wiegand S."/>
            <person name="Jogler M."/>
            <person name="Boedeker C."/>
            <person name="Pinto D."/>
            <person name="Vollmers J."/>
            <person name="Rivas-Marin E."/>
            <person name="Kohn T."/>
            <person name="Peeters S.H."/>
            <person name="Heuer A."/>
            <person name="Rast P."/>
            <person name="Oberbeckmann S."/>
            <person name="Bunk B."/>
            <person name="Jeske O."/>
            <person name="Meyerdierks A."/>
            <person name="Storesund J.E."/>
            <person name="Kallscheuer N."/>
            <person name="Luecker S."/>
            <person name="Lage O.M."/>
            <person name="Pohl T."/>
            <person name="Merkel B.J."/>
            <person name="Hornburger P."/>
            <person name="Mueller R.-W."/>
            <person name="Bruemmer F."/>
            <person name="Labrenz M."/>
            <person name="Spormann A.M."/>
            <person name="Op den Camp H."/>
            <person name="Overmann J."/>
            <person name="Amann R."/>
            <person name="Jetten M.S.M."/>
            <person name="Mascher T."/>
            <person name="Medema M.H."/>
            <person name="Devos D.P."/>
            <person name="Kaster A.-K."/>
            <person name="Ovreas L."/>
            <person name="Rohde M."/>
            <person name="Galperin M.Y."/>
            <person name="Jogler C."/>
        </authorList>
    </citation>
    <scope>NUCLEOTIDE SEQUENCE [LARGE SCALE GENOMIC DNA]</scope>
    <source>
        <strain evidence="4 5">Pan181</strain>
    </source>
</reference>
<dbReference type="SMART" id="SM00448">
    <property type="entry name" value="REC"/>
    <property type="match status" value="1"/>
</dbReference>
<protein>
    <submittedName>
        <fullName evidence="4">Putative transcriptional regulatory protein TcrX</fullName>
    </submittedName>
</protein>
<dbReference type="SUPFAM" id="SSF52172">
    <property type="entry name" value="CheY-like"/>
    <property type="match status" value="1"/>
</dbReference>
<dbReference type="PROSITE" id="PS50110">
    <property type="entry name" value="RESPONSE_REGULATORY"/>
    <property type="match status" value="1"/>
</dbReference>
<dbReference type="Pfam" id="PF00072">
    <property type="entry name" value="Response_reg"/>
    <property type="match status" value="1"/>
</dbReference>
<dbReference type="EMBL" id="CP036278">
    <property type="protein sequence ID" value="QDU55517.1"/>
    <property type="molecule type" value="Genomic_DNA"/>
</dbReference>
<keyword evidence="5" id="KW-1185">Reference proteome</keyword>
<accession>A0A518ALB2</accession>
<dbReference type="InterPro" id="IPR011006">
    <property type="entry name" value="CheY-like_superfamily"/>
</dbReference>
<dbReference type="GO" id="GO:0000160">
    <property type="term" value="P:phosphorelay signal transduction system"/>
    <property type="evidence" value="ECO:0007669"/>
    <property type="project" value="InterPro"/>
</dbReference>
<evidence type="ECO:0000259" key="3">
    <source>
        <dbReference type="PROSITE" id="PS50110"/>
    </source>
</evidence>
<dbReference type="KEGG" id="amuc:Pan181_17070"/>
<evidence type="ECO:0000313" key="5">
    <source>
        <dbReference type="Proteomes" id="UP000315750"/>
    </source>
</evidence>
<dbReference type="PANTHER" id="PTHR44591:SF21">
    <property type="entry name" value="TWO-COMPONENT RESPONSE REGULATOR"/>
    <property type="match status" value="1"/>
</dbReference>
<organism evidence="4 5">
    <name type="scientific">Aeoliella mucimassa</name>
    <dbReference type="NCBI Taxonomy" id="2527972"/>
    <lineage>
        <taxon>Bacteria</taxon>
        <taxon>Pseudomonadati</taxon>
        <taxon>Planctomycetota</taxon>
        <taxon>Planctomycetia</taxon>
        <taxon>Pirellulales</taxon>
        <taxon>Lacipirellulaceae</taxon>
        <taxon>Aeoliella</taxon>
    </lineage>
</organism>
<feature type="modified residue" description="4-aspartylphosphate" evidence="2">
    <location>
        <position position="88"/>
    </location>
</feature>
<proteinExistence type="predicted"/>
<name>A0A518ALB2_9BACT</name>
<dbReference type="InterPro" id="IPR050595">
    <property type="entry name" value="Bact_response_regulator"/>
</dbReference>
<dbReference type="AlphaFoldDB" id="A0A518ALB2"/>
<gene>
    <name evidence="4" type="primary">tcrX</name>
    <name evidence="4" type="ORF">Pan181_17070</name>
</gene>
<dbReference type="CDD" id="cd17535">
    <property type="entry name" value="REC_NarL-like"/>
    <property type="match status" value="1"/>
</dbReference>
<dbReference type="InterPro" id="IPR058245">
    <property type="entry name" value="NreC/VraR/RcsB-like_REC"/>
</dbReference>